<dbReference type="Ensembl" id="ENSTRUT00000021182.3">
    <property type="protein sequence ID" value="ENSTRUP00000021094.3"/>
    <property type="gene ID" value="ENSTRUG00000008422.3"/>
</dbReference>
<dbReference type="Proteomes" id="UP000005226">
    <property type="component" value="Chromosome 1"/>
</dbReference>
<feature type="domain" description="ZP" evidence="5">
    <location>
        <begin position="28"/>
        <end position="288"/>
    </location>
</feature>
<dbReference type="OrthoDB" id="9856536at2759"/>
<evidence type="ECO:0000256" key="3">
    <source>
        <dbReference type="ARBA" id="ARBA00023180"/>
    </source>
</evidence>
<evidence type="ECO:0000313" key="6">
    <source>
        <dbReference type="Ensembl" id="ENSTRUP00000021094.3"/>
    </source>
</evidence>
<dbReference type="InterPro" id="IPR001507">
    <property type="entry name" value="ZP_dom"/>
</dbReference>
<dbReference type="KEGG" id="tru:101073883"/>
<feature type="signal peptide" evidence="4">
    <location>
        <begin position="1"/>
        <end position="16"/>
    </location>
</feature>
<dbReference type="GO" id="GO:0005201">
    <property type="term" value="F:extracellular matrix structural constituent"/>
    <property type="evidence" value="ECO:0007669"/>
    <property type="project" value="TreeGrafter"/>
</dbReference>
<protein>
    <submittedName>
        <fullName evidence="6">Tectorin beta</fullName>
    </submittedName>
</protein>
<dbReference type="GeneTree" id="ENSGT00940000159064"/>
<dbReference type="InterPro" id="IPR055355">
    <property type="entry name" value="ZP-C"/>
</dbReference>
<dbReference type="GeneID" id="101073883"/>
<dbReference type="CTD" id="6975"/>
<feature type="chain" id="PRO_5025505024" evidence="4">
    <location>
        <begin position="17"/>
        <end position="337"/>
    </location>
</feature>
<dbReference type="PANTHER" id="PTHR14002">
    <property type="entry name" value="ENDOGLIN/TGF-BETA RECEPTOR TYPE III"/>
    <property type="match status" value="1"/>
</dbReference>
<evidence type="ECO:0000256" key="1">
    <source>
        <dbReference type="ARBA" id="ARBA00022729"/>
    </source>
</evidence>
<dbReference type="Gene3D" id="2.60.40.4100">
    <property type="entry name" value="Zona pellucida, ZP-C domain"/>
    <property type="match status" value="1"/>
</dbReference>
<reference evidence="6" key="2">
    <citation type="submission" date="2025-08" db="UniProtKB">
        <authorList>
            <consortium name="Ensembl"/>
        </authorList>
    </citation>
    <scope>IDENTIFICATION</scope>
</reference>
<reference evidence="6 7" key="1">
    <citation type="journal article" date="2011" name="Genome Biol. Evol.">
        <title>Integration of the genetic map and genome assembly of fugu facilitates insights into distinct features of genome evolution in teleosts and mammals.</title>
        <authorList>
            <person name="Kai W."/>
            <person name="Kikuchi K."/>
            <person name="Tohari S."/>
            <person name="Chew A.K."/>
            <person name="Tay A."/>
            <person name="Fujiwara A."/>
            <person name="Hosoya S."/>
            <person name="Suetake H."/>
            <person name="Naruse K."/>
            <person name="Brenner S."/>
            <person name="Suzuki Y."/>
            <person name="Venkatesh B."/>
        </authorList>
    </citation>
    <scope>NUCLEOTIDE SEQUENCE [LARGE SCALE GENOMIC DNA]</scope>
</reference>
<dbReference type="SMART" id="SM00241">
    <property type="entry name" value="ZP"/>
    <property type="match status" value="1"/>
</dbReference>
<keyword evidence="1 4" id="KW-0732">Signal</keyword>
<dbReference type="HOGENOM" id="CLU_073084_0_0_1"/>
<evidence type="ECO:0000259" key="5">
    <source>
        <dbReference type="PROSITE" id="PS51034"/>
    </source>
</evidence>
<dbReference type="PROSITE" id="PS51034">
    <property type="entry name" value="ZP_2"/>
    <property type="match status" value="1"/>
</dbReference>
<proteinExistence type="predicted"/>
<dbReference type="GO" id="GO:0048840">
    <property type="term" value="P:otolith development"/>
    <property type="evidence" value="ECO:0007669"/>
    <property type="project" value="Ensembl"/>
</dbReference>
<keyword evidence="7" id="KW-1185">Reference proteome</keyword>
<dbReference type="AlphaFoldDB" id="H2T8V4"/>
<evidence type="ECO:0000256" key="2">
    <source>
        <dbReference type="ARBA" id="ARBA00023157"/>
    </source>
</evidence>
<evidence type="ECO:0000313" key="7">
    <source>
        <dbReference type="Proteomes" id="UP000005226"/>
    </source>
</evidence>
<keyword evidence="3" id="KW-0325">Glycoprotein</keyword>
<dbReference type="InterPro" id="IPR048290">
    <property type="entry name" value="ZP_chr"/>
</dbReference>
<dbReference type="InParanoid" id="H2T8V4"/>
<organism evidence="6 7">
    <name type="scientific">Takifugu rubripes</name>
    <name type="common">Japanese pufferfish</name>
    <name type="synonym">Fugu rubripes</name>
    <dbReference type="NCBI Taxonomy" id="31033"/>
    <lineage>
        <taxon>Eukaryota</taxon>
        <taxon>Metazoa</taxon>
        <taxon>Chordata</taxon>
        <taxon>Craniata</taxon>
        <taxon>Vertebrata</taxon>
        <taxon>Euteleostomi</taxon>
        <taxon>Actinopterygii</taxon>
        <taxon>Neopterygii</taxon>
        <taxon>Teleostei</taxon>
        <taxon>Neoteleostei</taxon>
        <taxon>Acanthomorphata</taxon>
        <taxon>Eupercaria</taxon>
        <taxon>Tetraodontiformes</taxon>
        <taxon>Tetradontoidea</taxon>
        <taxon>Tetraodontidae</taxon>
        <taxon>Takifugu</taxon>
    </lineage>
</organism>
<dbReference type="STRING" id="31033.ENSTRUP00000021094"/>
<sequence length="337" mass="37394">MVPAGAFLLFLPIAWTCPPQKADYVMVSCFPNAIIANVPECPYGWEIDQLSLGGVCYTGIHSQGYYRFIISDLTPKNHSYCGTLSEFMPGKDPKYIFFNSIVSNDTLLTVRHQPVNYTFSCVYRAAYLVNHAVFSQRVATVYVNNGSLGTFKSQLSMNVFTNSKFLYAKDAPYVIDTSEIGSEVFIGIEAKGLSNRFKVVINNCWATPTPYSTDNKRWSLIINSCSSDSTVTIFENGKDSRSTFKFHSFRFQRLEKVSTVWLHCEVQVCDGDRLVCQPAPCSFRSLSTEAGGSGGILTSEFHIKGSSNNGHAKATSLLIPTVILVNTCWDLLTVSRT</sequence>
<gene>
    <name evidence="6" type="primary">tectb</name>
</gene>
<dbReference type="RefSeq" id="XP_029688711.1">
    <property type="nucleotide sequence ID" value="XM_029832851.1"/>
</dbReference>
<accession>H2T8V4</accession>
<dbReference type="PANTHER" id="PTHR14002:SF13">
    <property type="entry name" value="BETA-TECTORIN"/>
    <property type="match status" value="1"/>
</dbReference>
<dbReference type="OMA" id="CETHICD"/>
<evidence type="ECO:0000256" key="4">
    <source>
        <dbReference type="SAM" id="SignalP"/>
    </source>
</evidence>
<dbReference type="Pfam" id="PF00100">
    <property type="entry name" value="Zona_pellucida"/>
    <property type="match status" value="1"/>
</dbReference>
<keyword evidence="2" id="KW-1015">Disulfide bond</keyword>
<reference evidence="6" key="3">
    <citation type="submission" date="2025-09" db="UniProtKB">
        <authorList>
            <consortium name="Ensembl"/>
        </authorList>
    </citation>
    <scope>IDENTIFICATION</scope>
</reference>
<dbReference type="PRINTS" id="PR00023">
    <property type="entry name" value="ZPELLUCIDA"/>
</dbReference>
<dbReference type="InterPro" id="IPR042235">
    <property type="entry name" value="ZP-C_dom"/>
</dbReference>
<name>H2T8V4_TAKRU</name>